<evidence type="ECO:0000313" key="2">
    <source>
        <dbReference type="Proteomes" id="UP000007374"/>
    </source>
</evidence>
<gene>
    <name evidence="1" type="ORF">NA8A_00470</name>
</gene>
<reference evidence="1 2" key="1">
    <citation type="journal article" date="2012" name="J. Bacteriol.">
        <title>Genome Sequence of Nitratireductor indicus Type Strain C115.</title>
        <authorList>
            <person name="Lai Q."/>
            <person name="Li G."/>
            <person name="Yu Z."/>
            <person name="Shao Z."/>
        </authorList>
    </citation>
    <scope>NUCLEOTIDE SEQUENCE [LARGE SCALE GENOMIC DNA]</scope>
    <source>
        <strain evidence="1 2">C115</strain>
    </source>
</reference>
<dbReference type="AlphaFoldDB" id="K2NY77"/>
<proteinExistence type="predicted"/>
<comment type="caution">
    <text evidence="1">The sequence shown here is derived from an EMBL/GenBank/DDBJ whole genome shotgun (WGS) entry which is preliminary data.</text>
</comment>
<organism evidence="1 2">
    <name type="scientific">Nitratireductor indicus C115</name>
    <dbReference type="NCBI Taxonomy" id="1231190"/>
    <lineage>
        <taxon>Bacteria</taxon>
        <taxon>Pseudomonadati</taxon>
        <taxon>Pseudomonadota</taxon>
        <taxon>Alphaproteobacteria</taxon>
        <taxon>Hyphomicrobiales</taxon>
        <taxon>Phyllobacteriaceae</taxon>
        <taxon>Nitratireductor</taxon>
    </lineage>
</organism>
<dbReference type="EMBL" id="AMSI01000001">
    <property type="protein sequence ID" value="EKF44170.1"/>
    <property type="molecule type" value="Genomic_DNA"/>
</dbReference>
<sequence length="65" mass="6730">MVPCRAMVRHLIIDNPASFYIGFGAAANAAPKTLAGFASGRMVRPLNSADGQSDPTASYLGGYIA</sequence>
<dbReference type="Proteomes" id="UP000007374">
    <property type="component" value="Unassembled WGS sequence"/>
</dbReference>
<accession>K2NY77</accession>
<name>K2NY77_9HYPH</name>
<keyword evidence="2" id="KW-1185">Reference proteome</keyword>
<evidence type="ECO:0000313" key="1">
    <source>
        <dbReference type="EMBL" id="EKF44170.1"/>
    </source>
</evidence>
<protein>
    <submittedName>
        <fullName evidence="1">Uncharacterized protein</fullName>
    </submittedName>
</protein>